<protein>
    <recommendedName>
        <fullName evidence="14">Aurora kinase</fullName>
        <ecNumber evidence="14">2.7.11.1</ecNumber>
    </recommendedName>
</protein>
<feature type="compositionally biased region" description="Pro residues" evidence="15">
    <location>
        <begin position="99"/>
        <end position="108"/>
    </location>
</feature>
<proteinExistence type="inferred from homology"/>
<dbReference type="InterPro" id="IPR008271">
    <property type="entry name" value="Ser/Thr_kinase_AS"/>
</dbReference>
<keyword evidence="18" id="KW-1185">Reference proteome</keyword>
<dbReference type="CDD" id="cd14007">
    <property type="entry name" value="STKc_Aurora"/>
    <property type="match status" value="1"/>
</dbReference>
<feature type="binding site" evidence="10">
    <location>
        <begin position="265"/>
        <end position="267"/>
    </location>
    <ligand>
        <name>ATP</name>
        <dbReference type="ChEBI" id="CHEBI:30616"/>
    </ligand>
</feature>
<gene>
    <name evidence="17" type="ORF">FWK35_00003977</name>
</gene>
<dbReference type="FunFam" id="1.10.510.10:FF:000235">
    <property type="entry name" value="Serine/threonine-protein kinase ark1"/>
    <property type="match status" value="1"/>
</dbReference>
<reference evidence="17 18" key="1">
    <citation type="submission" date="2019-08" db="EMBL/GenBank/DDBJ databases">
        <title>Whole genome of Aphis craccivora.</title>
        <authorList>
            <person name="Voronova N.V."/>
            <person name="Shulinski R.S."/>
            <person name="Bandarenka Y.V."/>
            <person name="Zhorov D.G."/>
            <person name="Warner D."/>
        </authorList>
    </citation>
    <scope>NUCLEOTIDE SEQUENCE [LARGE SCALE GENOMIC DNA]</scope>
    <source>
        <strain evidence="17">180601</strain>
        <tissue evidence="17">Whole Body</tissue>
    </source>
</reference>
<dbReference type="GO" id="GO:0000070">
    <property type="term" value="P:mitotic sister chromatid segregation"/>
    <property type="evidence" value="ECO:0007669"/>
    <property type="project" value="UniProtKB-ARBA"/>
</dbReference>
<comment type="similarity">
    <text evidence="14">Belongs to the protein kinase superfamily. Ser/Thr protein kinase family. Aurora subfamily.</text>
</comment>
<evidence type="ECO:0000256" key="3">
    <source>
        <dbReference type="ARBA" id="ARBA00022679"/>
    </source>
</evidence>
<sequence length="446" mass="50319">MSSFALKSKENRIQKPRPPQVATVTSNASSASGRTVGFGTTTTTVSTAKPGGGQYRRSVSTAISKTPDLLHPPKFGGQQLSNRSCKPDITKNLPSKPIQKPPSQPCEPAPQTRIPSKEVFKIPTVANIPKKPTQVAKPPTTTVNQLQNNMKAASLDEKPKPCTDQENNKNMGLTNKKDDMKWTLDNFDIGKALGKGKFGNVYLAREKSSGFIVALKVLFKTQILKANVEHQLKREIEIQTHLRHPNIVRMFGYFHDDARVYMILEYAPKQLYKELQAQENQRFSEVRAALYIKQLTEALIYCHDKNIIHRDIKPENLLLTKAGDLKIADFGWSVHTRDSKRMTLCGTLDYLPPEMVSGNSHDKSVDVWSVGVLLYEILVGKPPFEAPTYEETYKRILNAQYIFPQHVAPLARDLISRLLRVKPETRLPLQEVLLHDWIKIHTNLLK</sequence>
<evidence type="ECO:0000256" key="7">
    <source>
        <dbReference type="ARBA" id="ARBA00047899"/>
    </source>
</evidence>
<dbReference type="PANTHER" id="PTHR24350">
    <property type="entry name" value="SERINE/THREONINE-PROTEIN KINASE IAL-RELATED"/>
    <property type="match status" value="1"/>
</dbReference>
<evidence type="ECO:0000256" key="15">
    <source>
        <dbReference type="SAM" id="MobiDB-lite"/>
    </source>
</evidence>
<comment type="caution">
    <text evidence="17">The sequence shown here is derived from an EMBL/GenBank/DDBJ whole genome shotgun (WGS) entry which is preliminary data.</text>
</comment>
<feature type="binding site" evidence="10">
    <location>
        <position position="197"/>
    </location>
    <ligand>
        <name>ATP</name>
        <dbReference type="ChEBI" id="CHEBI:30616"/>
    </ligand>
</feature>
<evidence type="ECO:0000256" key="2">
    <source>
        <dbReference type="ARBA" id="ARBA00022527"/>
    </source>
</evidence>
<keyword evidence="3 14" id="KW-0808">Transferase</keyword>
<evidence type="ECO:0000256" key="13">
    <source>
        <dbReference type="RuleBase" id="RU000304"/>
    </source>
</evidence>
<organism evidence="17 18">
    <name type="scientific">Aphis craccivora</name>
    <name type="common">Cowpea aphid</name>
    <dbReference type="NCBI Taxonomy" id="307492"/>
    <lineage>
        <taxon>Eukaryota</taxon>
        <taxon>Metazoa</taxon>
        <taxon>Ecdysozoa</taxon>
        <taxon>Arthropoda</taxon>
        <taxon>Hexapoda</taxon>
        <taxon>Insecta</taxon>
        <taxon>Pterygota</taxon>
        <taxon>Neoptera</taxon>
        <taxon>Paraneoptera</taxon>
        <taxon>Hemiptera</taxon>
        <taxon>Sternorrhyncha</taxon>
        <taxon>Aphidomorpha</taxon>
        <taxon>Aphidoidea</taxon>
        <taxon>Aphididae</taxon>
        <taxon>Aphidini</taxon>
        <taxon>Aphis</taxon>
        <taxon>Aphis</taxon>
    </lineage>
</organism>
<evidence type="ECO:0000256" key="11">
    <source>
        <dbReference type="PIRSR" id="PIRSR630616-3"/>
    </source>
</evidence>
<evidence type="ECO:0000256" key="5">
    <source>
        <dbReference type="ARBA" id="ARBA00022777"/>
    </source>
</evidence>
<dbReference type="InterPro" id="IPR030616">
    <property type="entry name" value="Aur-like"/>
</dbReference>
<feature type="active site" description="Proton acceptor" evidence="9">
    <location>
        <position position="311"/>
    </location>
</feature>
<feature type="cross-link" description="Glycyl lysine isopeptide (Lys-Gly) (interchain with G-Cter in SUMO2)" evidence="11">
    <location>
        <position position="313"/>
    </location>
</feature>
<dbReference type="SUPFAM" id="SSF56112">
    <property type="entry name" value="Protein kinase-like (PK-like)"/>
    <property type="match status" value="1"/>
</dbReference>
<feature type="compositionally biased region" description="Low complexity" evidence="15">
    <location>
        <begin position="21"/>
        <end position="49"/>
    </location>
</feature>
<keyword evidence="6 10" id="KW-0067">ATP-binding</keyword>
<evidence type="ECO:0000256" key="6">
    <source>
        <dbReference type="ARBA" id="ARBA00022840"/>
    </source>
</evidence>
<evidence type="ECO:0000313" key="17">
    <source>
        <dbReference type="EMBL" id="KAF0770572.1"/>
    </source>
</evidence>
<dbReference type="AlphaFoldDB" id="A0A6G0ZIG1"/>
<dbReference type="InterPro" id="IPR017441">
    <property type="entry name" value="Protein_kinase_ATP_BS"/>
</dbReference>
<dbReference type="Pfam" id="PF00069">
    <property type="entry name" value="Pkinase"/>
    <property type="match status" value="1"/>
</dbReference>
<name>A0A6G0ZIG1_APHCR</name>
<comment type="catalytic activity">
    <reaction evidence="7 14">
        <text>L-threonyl-[protein] + ATP = O-phospho-L-threonyl-[protein] + ADP + H(+)</text>
        <dbReference type="Rhea" id="RHEA:46608"/>
        <dbReference type="Rhea" id="RHEA-COMP:11060"/>
        <dbReference type="Rhea" id="RHEA-COMP:11605"/>
        <dbReference type="ChEBI" id="CHEBI:15378"/>
        <dbReference type="ChEBI" id="CHEBI:30013"/>
        <dbReference type="ChEBI" id="CHEBI:30616"/>
        <dbReference type="ChEBI" id="CHEBI:61977"/>
        <dbReference type="ChEBI" id="CHEBI:456216"/>
        <dbReference type="EC" id="2.7.11.1"/>
    </reaction>
</comment>
<dbReference type="GO" id="GO:0030261">
    <property type="term" value="P:chromosome condensation"/>
    <property type="evidence" value="ECO:0007669"/>
    <property type="project" value="UniProtKB-ARBA"/>
</dbReference>
<evidence type="ECO:0000313" key="18">
    <source>
        <dbReference type="Proteomes" id="UP000478052"/>
    </source>
</evidence>
<dbReference type="PROSITE" id="PS50011">
    <property type="entry name" value="PROTEIN_KINASE_DOM"/>
    <property type="match status" value="1"/>
</dbReference>
<dbReference type="GO" id="GO:0030496">
    <property type="term" value="C:midbody"/>
    <property type="evidence" value="ECO:0007669"/>
    <property type="project" value="UniProtKB-SubCell"/>
</dbReference>
<dbReference type="EC" id="2.7.11.1" evidence="14"/>
<feature type="binding site" evidence="10 12">
    <location>
        <position position="216"/>
    </location>
    <ligand>
        <name>ATP</name>
        <dbReference type="ChEBI" id="CHEBI:30616"/>
    </ligand>
</feature>
<feature type="region of interest" description="Disordered" evidence="15">
    <location>
        <begin position="153"/>
        <end position="174"/>
    </location>
</feature>
<accession>A0A6G0ZIG1</accession>
<dbReference type="PROSITE" id="PS00108">
    <property type="entry name" value="PROTEIN_KINASE_ST"/>
    <property type="match status" value="1"/>
</dbReference>
<evidence type="ECO:0000256" key="1">
    <source>
        <dbReference type="ARBA" id="ARBA00004214"/>
    </source>
</evidence>
<comment type="subcellular location">
    <subcellularLocation>
        <location evidence="1">Midbody</location>
    </subcellularLocation>
</comment>
<evidence type="ECO:0000256" key="9">
    <source>
        <dbReference type="PIRSR" id="PIRSR630616-1"/>
    </source>
</evidence>
<dbReference type="GO" id="GO:0032506">
    <property type="term" value="P:cytokinetic process"/>
    <property type="evidence" value="ECO:0007669"/>
    <property type="project" value="UniProtKB-ARBA"/>
</dbReference>
<evidence type="ECO:0000256" key="4">
    <source>
        <dbReference type="ARBA" id="ARBA00022741"/>
    </source>
</evidence>
<feature type="compositionally biased region" description="Basic and acidic residues" evidence="15">
    <location>
        <begin position="154"/>
        <end position="167"/>
    </location>
</feature>
<dbReference type="PROSITE" id="PS00107">
    <property type="entry name" value="PROTEIN_KINASE_ATP"/>
    <property type="match status" value="1"/>
</dbReference>
<dbReference type="Proteomes" id="UP000478052">
    <property type="component" value="Unassembled WGS sequence"/>
</dbReference>
<dbReference type="GO" id="GO:0004674">
    <property type="term" value="F:protein serine/threonine kinase activity"/>
    <property type="evidence" value="ECO:0007669"/>
    <property type="project" value="UniProtKB-KW"/>
</dbReference>
<keyword evidence="4 10" id="KW-0547">Nucleotide-binding</keyword>
<dbReference type="Gene3D" id="1.10.510.10">
    <property type="entry name" value="Transferase(Phosphotransferase) domain 1"/>
    <property type="match status" value="1"/>
</dbReference>
<keyword evidence="5 14" id="KW-0418">Kinase</keyword>
<evidence type="ECO:0000256" key="14">
    <source>
        <dbReference type="RuleBase" id="RU367134"/>
    </source>
</evidence>
<evidence type="ECO:0000259" key="16">
    <source>
        <dbReference type="PROSITE" id="PS50011"/>
    </source>
</evidence>
<dbReference type="Gene3D" id="3.30.200.20">
    <property type="entry name" value="Phosphorylase Kinase, domain 1"/>
    <property type="match status" value="1"/>
</dbReference>
<feature type="region of interest" description="Disordered" evidence="15">
    <location>
        <begin position="1"/>
        <end position="115"/>
    </location>
</feature>
<dbReference type="InterPro" id="IPR000719">
    <property type="entry name" value="Prot_kinase_dom"/>
</dbReference>
<keyword evidence="2 13" id="KW-0723">Serine/threonine-protein kinase</keyword>
<dbReference type="OrthoDB" id="377346at2759"/>
<dbReference type="GO" id="GO:0006325">
    <property type="term" value="P:chromatin organization"/>
    <property type="evidence" value="ECO:0007669"/>
    <property type="project" value="UniProtKB-ARBA"/>
</dbReference>
<evidence type="ECO:0000256" key="8">
    <source>
        <dbReference type="ARBA" id="ARBA00048679"/>
    </source>
</evidence>
<dbReference type="SMART" id="SM00220">
    <property type="entry name" value="S_TKc"/>
    <property type="match status" value="1"/>
</dbReference>
<comment type="catalytic activity">
    <reaction evidence="8 14">
        <text>L-seryl-[protein] + ATP = O-phospho-L-seryl-[protein] + ADP + H(+)</text>
        <dbReference type="Rhea" id="RHEA:17989"/>
        <dbReference type="Rhea" id="RHEA-COMP:9863"/>
        <dbReference type="Rhea" id="RHEA-COMP:11604"/>
        <dbReference type="ChEBI" id="CHEBI:15378"/>
        <dbReference type="ChEBI" id="CHEBI:29999"/>
        <dbReference type="ChEBI" id="CHEBI:30616"/>
        <dbReference type="ChEBI" id="CHEBI:83421"/>
        <dbReference type="ChEBI" id="CHEBI:456216"/>
        <dbReference type="EC" id="2.7.11.1"/>
    </reaction>
</comment>
<evidence type="ECO:0000256" key="10">
    <source>
        <dbReference type="PIRSR" id="PIRSR630616-2"/>
    </source>
</evidence>
<dbReference type="GO" id="GO:0005524">
    <property type="term" value="F:ATP binding"/>
    <property type="evidence" value="ECO:0007669"/>
    <property type="project" value="UniProtKB-UniRule"/>
</dbReference>
<dbReference type="EMBL" id="VUJU01000414">
    <property type="protein sequence ID" value="KAF0770572.1"/>
    <property type="molecule type" value="Genomic_DNA"/>
</dbReference>
<feature type="binding site" evidence="10">
    <location>
        <position position="329"/>
    </location>
    <ligand>
        <name>ATP</name>
        <dbReference type="ChEBI" id="CHEBI:30616"/>
    </ligand>
</feature>
<dbReference type="InterPro" id="IPR011009">
    <property type="entry name" value="Kinase-like_dom_sf"/>
</dbReference>
<dbReference type="FunFam" id="3.30.200.20:FF:000042">
    <property type="entry name" value="Aurora kinase A"/>
    <property type="match status" value="1"/>
</dbReference>
<feature type="domain" description="Protein kinase" evidence="16">
    <location>
        <begin position="187"/>
        <end position="438"/>
    </location>
</feature>
<feature type="binding site" evidence="10">
    <location>
        <begin position="315"/>
        <end position="316"/>
    </location>
    <ligand>
        <name>ATP</name>
        <dbReference type="ChEBI" id="CHEBI:30616"/>
    </ligand>
</feature>
<evidence type="ECO:0000256" key="12">
    <source>
        <dbReference type="PROSITE-ProRule" id="PRU10141"/>
    </source>
</evidence>